<dbReference type="Gene3D" id="2.130.10.10">
    <property type="entry name" value="YVTN repeat-like/Quinoprotein amine dehydrogenase"/>
    <property type="match status" value="1"/>
</dbReference>
<dbReference type="InterPro" id="IPR011047">
    <property type="entry name" value="Quinoprotein_ADH-like_sf"/>
</dbReference>
<dbReference type="RefSeq" id="WP_015762820.1">
    <property type="nucleotide sequence ID" value="NZ_CP039375.1"/>
</dbReference>
<organism evidence="3 4">
    <name type="scientific">Halomicrobium mukohataei</name>
    <dbReference type="NCBI Taxonomy" id="57705"/>
    <lineage>
        <taxon>Archaea</taxon>
        <taxon>Methanobacteriati</taxon>
        <taxon>Methanobacteriota</taxon>
        <taxon>Stenosarchaea group</taxon>
        <taxon>Halobacteria</taxon>
        <taxon>Halobacteriales</taxon>
        <taxon>Haloarculaceae</taxon>
        <taxon>Halomicrobium</taxon>
    </lineage>
</organism>
<evidence type="ECO:0000259" key="2">
    <source>
        <dbReference type="Pfam" id="PF13360"/>
    </source>
</evidence>
<dbReference type="AlphaFoldDB" id="A0A4D6KGK6"/>
<dbReference type="Pfam" id="PF13360">
    <property type="entry name" value="PQQ_2"/>
    <property type="match status" value="1"/>
</dbReference>
<dbReference type="OMA" id="AYNRCPG"/>
<feature type="region of interest" description="Disordered" evidence="1">
    <location>
        <begin position="1"/>
        <end position="26"/>
    </location>
</feature>
<dbReference type="PANTHER" id="PTHR34512:SF30">
    <property type="entry name" value="OUTER MEMBRANE PROTEIN ASSEMBLY FACTOR BAMB"/>
    <property type="match status" value="1"/>
</dbReference>
<reference evidence="3 4" key="2">
    <citation type="submission" date="2019-04" db="EMBL/GenBank/DDBJ databases">
        <authorList>
            <person name="Yang S."/>
            <person name="Wei W."/>
        </authorList>
    </citation>
    <scope>NUCLEOTIDE SEQUENCE [LARGE SCALE GENOMIC DNA]</scope>
    <source>
        <strain evidence="4">ZP60</strain>
    </source>
</reference>
<dbReference type="KEGG" id="halz:E5139_12440"/>
<dbReference type="SUPFAM" id="SSF50998">
    <property type="entry name" value="Quinoprotein alcohol dehydrogenase-like"/>
    <property type="match status" value="2"/>
</dbReference>
<dbReference type="PANTHER" id="PTHR34512">
    <property type="entry name" value="CELL SURFACE PROTEIN"/>
    <property type="match status" value="1"/>
</dbReference>
<proteinExistence type="predicted"/>
<evidence type="ECO:0000313" key="4">
    <source>
        <dbReference type="Proteomes" id="UP000297053"/>
    </source>
</evidence>
<dbReference type="EMBL" id="CP039375">
    <property type="protein sequence ID" value="QCD66415.1"/>
    <property type="molecule type" value="Genomic_DNA"/>
</dbReference>
<dbReference type="InterPro" id="IPR015943">
    <property type="entry name" value="WD40/YVTN_repeat-like_dom_sf"/>
</dbReference>
<protein>
    <submittedName>
        <fullName evidence="3">Transcriptional regulator</fullName>
    </submittedName>
</protein>
<reference evidence="3 4" key="1">
    <citation type="submission" date="2019-04" db="EMBL/GenBank/DDBJ databases">
        <title>Complete genome sequence of Arthrobacter sp. ZXY-2 associated with effective atrazine degradation and salt adaptation.</title>
        <authorList>
            <person name="Zhao X."/>
        </authorList>
    </citation>
    <scope>NUCLEOTIDE SEQUENCE [LARGE SCALE GENOMIC DNA]</scope>
    <source>
        <strain evidence="4">ZP60</strain>
    </source>
</reference>
<accession>A0A4D6KGK6</accession>
<feature type="domain" description="Pyrrolo-quinoline quinone repeat" evidence="2">
    <location>
        <begin position="86"/>
        <end position="337"/>
    </location>
</feature>
<name>A0A4D6KGK6_9EURY</name>
<gene>
    <name evidence="3" type="ORF">E5139_12440</name>
</gene>
<evidence type="ECO:0000313" key="3">
    <source>
        <dbReference type="EMBL" id="QCD66415.1"/>
    </source>
</evidence>
<evidence type="ECO:0000256" key="1">
    <source>
        <dbReference type="SAM" id="MobiDB-lite"/>
    </source>
</evidence>
<dbReference type="InterPro" id="IPR002372">
    <property type="entry name" value="PQQ_rpt_dom"/>
</dbReference>
<dbReference type="Gene3D" id="2.40.128.630">
    <property type="match status" value="1"/>
</dbReference>
<sequence length="420" mass="45637">MSERPKPRSVGLGEPSPARSRHAGRRSAVALTGELVVVGTATGDVIAFDHATLTEQWRADREGADAAVVALAAFGDAVLAGERGPDGRVRCYEAATGRRRWQHATAAEIGEPQRETRFFLPFVADIVTDEDRAYVAARRYERDGDRRSFRSVVSAFADDGTRRWQFEADASPISLDRRDDRLAVAYNRCPGSHQRGLVVLDAEHGTSHWQWDPDSDGQRRVGDVALVEDGALVASHGDYCGYRLDDGGTVRWRAELATRTTVGDETLYAYPNHVAAGNGASVFVTGNTYAVDRRETDALHPAEHTAFGYGPDGQRRWSADVGGFAGEIAVADHHVVVPGAQHFRTRDADCHGLRVLSARDGPVASRETDGIVTAVAVDGDRVVAVEEPVVYHDDGTERGAYRLLVDRAPRSQSARSSQGR</sequence>
<dbReference type="GeneID" id="42179761"/>
<dbReference type="Proteomes" id="UP000297053">
    <property type="component" value="Chromosome"/>
</dbReference>